<keyword evidence="5" id="KW-1185">Reference proteome</keyword>
<feature type="repeat" description="TPR" evidence="3">
    <location>
        <begin position="256"/>
        <end position="289"/>
    </location>
</feature>
<gene>
    <name evidence="4" type="ORF">AKO1_012962</name>
</gene>
<dbReference type="InterPro" id="IPR050498">
    <property type="entry name" value="Ycf3"/>
</dbReference>
<feature type="repeat" description="TPR" evidence="3">
    <location>
        <begin position="149"/>
        <end position="182"/>
    </location>
</feature>
<dbReference type="Proteomes" id="UP001431209">
    <property type="component" value="Unassembled WGS sequence"/>
</dbReference>
<evidence type="ECO:0000313" key="5">
    <source>
        <dbReference type="Proteomes" id="UP001431209"/>
    </source>
</evidence>
<keyword evidence="1" id="KW-0677">Repeat</keyword>
<dbReference type="AlphaFoldDB" id="A0AAW2Z073"/>
<dbReference type="Pfam" id="PF13174">
    <property type="entry name" value="TPR_6"/>
    <property type="match status" value="1"/>
</dbReference>
<keyword evidence="2 3" id="KW-0802">TPR repeat</keyword>
<dbReference type="Pfam" id="PF13181">
    <property type="entry name" value="TPR_8"/>
    <property type="match status" value="3"/>
</dbReference>
<name>A0AAW2Z073_9EUKA</name>
<dbReference type="InterPro" id="IPR019734">
    <property type="entry name" value="TPR_rpt"/>
</dbReference>
<sequence>MNKPEVCIPRSNNLNSSKTYTPLDDVSHIVANKCSGQARSGETVVLKNTDFEDFVDQSHEDRTTSACIELLNKGIDSSKHNLLEDAVNYFMECISKCHKFKNLLYIRIKATHMLAQSRKDMDDFSSAVNHFKEVLSLSKLMESDSIDTSSVYLSLANTLSIMNCIDEAIQMYTECLSLYPDMYSAMYNRSMTYFGASRFTEAVAGFKEITSKFSSSIEVNCVDALYYLGRSQELIGDVSSAFVNYSAVIKFDPHHVLANYQSGRIFYDSGSYEMAIECFSKVLQLKPHDYMCFYNRGMCFKMVKEQDKAFQDFENAILFNNKYVKAYVEAARTNPNVSLRYYDEAISLASNGIPYDDTAQIYFERGVYYNHKKMYQEAVRDYSKCCEIDNTHLESFFNRGAIYSRELNKTDLALQDFQFILNQREDSQTLMERSFLYNTLGEPSLASLDLEKAERINRKDAEVR</sequence>
<proteinExistence type="predicted"/>
<dbReference type="PROSITE" id="PS50005">
    <property type="entry name" value="TPR"/>
    <property type="match status" value="4"/>
</dbReference>
<evidence type="ECO:0000256" key="1">
    <source>
        <dbReference type="ARBA" id="ARBA00022737"/>
    </source>
</evidence>
<feature type="repeat" description="TPR" evidence="3">
    <location>
        <begin position="359"/>
        <end position="392"/>
    </location>
</feature>
<evidence type="ECO:0000313" key="4">
    <source>
        <dbReference type="EMBL" id="KAL0482339.1"/>
    </source>
</evidence>
<dbReference type="Gene3D" id="1.25.40.10">
    <property type="entry name" value="Tetratricopeptide repeat domain"/>
    <property type="match status" value="3"/>
</dbReference>
<evidence type="ECO:0000256" key="3">
    <source>
        <dbReference type="PROSITE-ProRule" id="PRU00339"/>
    </source>
</evidence>
<dbReference type="SUPFAM" id="SSF48452">
    <property type="entry name" value="TPR-like"/>
    <property type="match status" value="2"/>
</dbReference>
<evidence type="ECO:0000256" key="2">
    <source>
        <dbReference type="ARBA" id="ARBA00022803"/>
    </source>
</evidence>
<protein>
    <submittedName>
        <fullName evidence="4">Uncharacterized protein</fullName>
    </submittedName>
</protein>
<dbReference type="SMART" id="SM00028">
    <property type="entry name" value="TPR"/>
    <property type="match status" value="9"/>
</dbReference>
<accession>A0AAW2Z073</accession>
<dbReference type="EMBL" id="JAOPGA020000840">
    <property type="protein sequence ID" value="KAL0482339.1"/>
    <property type="molecule type" value="Genomic_DNA"/>
</dbReference>
<feature type="repeat" description="TPR" evidence="3">
    <location>
        <begin position="222"/>
        <end position="255"/>
    </location>
</feature>
<reference evidence="4 5" key="1">
    <citation type="submission" date="2024-03" db="EMBL/GenBank/DDBJ databases">
        <title>The Acrasis kona genome and developmental transcriptomes reveal deep origins of eukaryotic multicellular pathways.</title>
        <authorList>
            <person name="Sheikh S."/>
            <person name="Fu C.-J."/>
            <person name="Brown M.W."/>
            <person name="Baldauf S.L."/>
        </authorList>
    </citation>
    <scope>NUCLEOTIDE SEQUENCE [LARGE SCALE GENOMIC DNA]</scope>
    <source>
        <strain evidence="4 5">ATCC MYA-3509</strain>
    </source>
</reference>
<dbReference type="PANTHER" id="PTHR44858:SF1">
    <property type="entry name" value="UDP-N-ACETYLGLUCOSAMINE--PEPTIDE N-ACETYLGLUCOSAMINYLTRANSFERASE SPINDLY-RELATED"/>
    <property type="match status" value="1"/>
</dbReference>
<dbReference type="PANTHER" id="PTHR44858">
    <property type="entry name" value="TETRATRICOPEPTIDE REPEAT PROTEIN 6"/>
    <property type="match status" value="1"/>
</dbReference>
<organism evidence="4 5">
    <name type="scientific">Acrasis kona</name>
    <dbReference type="NCBI Taxonomy" id="1008807"/>
    <lineage>
        <taxon>Eukaryota</taxon>
        <taxon>Discoba</taxon>
        <taxon>Heterolobosea</taxon>
        <taxon>Tetramitia</taxon>
        <taxon>Eutetramitia</taxon>
        <taxon>Acrasidae</taxon>
        <taxon>Acrasis</taxon>
    </lineage>
</organism>
<comment type="caution">
    <text evidence="4">The sequence shown here is derived from an EMBL/GenBank/DDBJ whole genome shotgun (WGS) entry which is preliminary data.</text>
</comment>
<dbReference type="InterPro" id="IPR011990">
    <property type="entry name" value="TPR-like_helical_dom_sf"/>
</dbReference>